<feature type="compositionally biased region" description="Basic and acidic residues" evidence="1">
    <location>
        <begin position="254"/>
        <end position="264"/>
    </location>
</feature>
<dbReference type="SUPFAM" id="SSF81606">
    <property type="entry name" value="PP2C-like"/>
    <property type="match status" value="1"/>
</dbReference>
<evidence type="ECO:0000313" key="3">
    <source>
        <dbReference type="EMBL" id="MBX16764.1"/>
    </source>
</evidence>
<sequence>MDEMMRGQRGWRELAVLGDKINKFTGMIEGLIWSPRSGDNGEQTDEWAFEEGPHSDFPGPTSGSTACVAIMRSNQLVVANAGDSRCVISRKGQAYNLSRDHKPDLEAEKERILKAGGFIHAGRVNGSLNLARAIGDMEFKQNKFLTVEKQVVTANPDINTVELCDDDDFLVLACDGIWDCMSSQQLVDFIHEQLNTENKLSGVCERVLDRCLAPSTAGGEGCDNMTMILVQFKKPIKVDESADEQSSQSEPADIEYKPEESPLK</sequence>
<dbReference type="CDD" id="cd00143">
    <property type="entry name" value="PP2Cc"/>
    <property type="match status" value="1"/>
</dbReference>
<dbReference type="PROSITE" id="PS51746">
    <property type="entry name" value="PPM_2"/>
    <property type="match status" value="1"/>
</dbReference>
<dbReference type="EMBL" id="GGEC01036280">
    <property type="protein sequence ID" value="MBX16764.1"/>
    <property type="molecule type" value="Transcribed_RNA"/>
</dbReference>
<reference evidence="3" key="1">
    <citation type="submission" date="2018-02" db="EMBL/GenBank/DDBJ databases">
        <title>Rhizophora mucronata_Transcriptome.</title>
        <authorList>
            <person name="Meera S.P."/>
            <person name="Sreeshan A."/>
            <person name="Augustine A."/>
        </authorList>
    </citation>
    <scope>NUCLEOTIDE SEQUENCE</scope>
    <source>
        <tissue evidence="3">Leaf</tissue>
    </source>
</reference>
<evidence type="ECO:0000256" key="1">
    <source>
        <dbReference type="SAM" id="MobiDB-lite"/>
    </source>
</evidence>
<feature type="region of interest" description="Disordered" evidence="1">
    <location>
        <begin position="239"/>
        <end position="264"/>
    </location>
</feature>
<dbReference type="EMBL" id="GGEC01036270">
    <property type="protein sequence ID" value="MBX16754.1"/>
    <property type="molecule type" value="Transcribed_RNA"/>
</dbReference>
<accession>A0A2P2LFL6</accession>
<dbReference type="PANTHER" id="PTHR13832:SF840">
    <property type="entry name" value="PROTEIN PHOSPHATASE 2C 60-RELATED"/>
    <property type="match status" value="1"/>
</dbReference>
<organism evidence="3">
    <name type="scientific">Rhizophora mucronata</name>
    <name type="common">Asiatic mangrove</name>
    <dbReference type="NCBI Taxonomy" id="61149"/>
    <lineage>
        <taxon>Eukaryota</taxon>
        <taxon>Viridiplantae</taxon>
        <taxon>Streptophyta</taxon>
        <taxon>Embryophyta</taxon>
        <taxon>Tracheophyta</taxon>
        <taxon>Spermatophyta</taxon>
        <taxon>Magnoliopsida</taxon>
        <taxon>eudicotyledons</taxon>
        <taxon>Gunneridae</taxon>
        <taxon>Pentapetalae</taxon>
        <taxon>rosids</taxon>
        <taxon>fabids</taxon>
        <taxon>Malpighiales</taxon>
        <taxon>Rhizophoraceae</taxon>
        <taxon>Rhizophora</taxon>
    </lineage>
</organism>
<name>A0A2P2LFL6_RHIMU</name>
<dbReference type="Gene3D" id="3.60.40.10">
    <property type="entry name" value="PPM-type phosphatase domain"/>
    <property type="match status" value="1"/>
</dbReference>
<protein>
    <recommendedName>
        <fullName evidence="2">PPM-type phosphatase domain-containing protein</fullName>
    </recommendedName>
</protein>
<dbReference type="SMART" id="SM00332">
    <property type="entry name" value="PP2Cc"/>
    <property type="match status" value="1"/>
</dbReference>
<dbReference type="AlphaFoldDB" id="A0A2P2LFL6"/>
<dbReference type="Pfam" id="PF00481">
    <property type="entry name" value="PP2C"/>
    <property type="match status" value="1"/>
</dbReference>
<feature type="region of interest" description="Disordered" evidence="1">
    <location>
        <begin position="35"/>
        <end position="60"/>
    </location>
</feature>
<dbReference type="InterPro" id="IPR001932">
    <property type="entry name" value="PPM-type_phosphatase-like_dom"/>
</dbReference>
<dbReference type="InterPro" id="IPR015655">
    <property type="entry name" value="PP2C"/>
</dbReference>
<dbReference type="GO" id="GO:0004722">
    <property type="term" value="F:protein serine/threonine phosphatase activity"/>
    <property type="evidence" value="ECO:0007669"/>
    <property type="project" value="InterPro"/>
</dbReference>
<feature type="domain" description="PPM-type phosphatase" evidence="2">
    <location>
        <begin position="1"/>
        <end position="232"/>
    </location>
</feature>
<dbReference type="PANTHER" id="PTHR13832">
    <property type="entry name" value="PROTEIN PHOSPHATASE 2C"/>
    <property type="match status" value="1"/>
</dbReference>
<dbReference type="InterPro" id="IPR036457">
    <property type="entry name" value="PPM-type-like_dom_sf"/>
</dbReference>
<proteinExistence type="predicted"/>
<evidence type="ECO:0000259" key="2">
    <source>
        <dbReference type="PROSITE" id="PS51746"/>
    </source>
</evidence>